<comment type="caution">
    <text evidence="1">The sequence shown here is derived from an EMBL/GenBank/DDBJ whole genome shotgun (WGS) entry which is preliminary data.</text>
</comment>
<dbReference type="AlphaFoldDB" id="A0A0R1PV24"/>
<accession>A0A0R1PV24</accession>
<keyword evidence="2" id="KW-1185">Reference proteome</keyword>
<organism evidence="1 2">
    <name type="scientific">Liquorilactobacillus uvarum DSM 19971</name>
    <dbReference type="NCBI Taxonomy" id="1423812"/>
    <lineage>
        <taxon>Bacteria</taxon>
        <taxon>Bacillati</taxon>
        <taxon>Bacillota</taxon>
        <taxon>Bacilli</taxon>
        <taxon>Lactobacillales</taxon>
        <taxon>Lactobacillaceae</taxon>
        <taxon>Liquorilactobacillus</taxon>
    </lineage>
</organism>
<gene>
    <name evidence="1" type="ORF">FD20_GL001265</name>
</gene>
<protein>
    <submittedName>
        <fullName evidence="1">Transposase</fullName>
    </submittedName>
</protein>
<dbReference type="STRING" id="1423812.FD20_GL001265"/>
<evidence type="ECO:0000313" key="1">
    <source>
        <dbReference type="EMBL" id="KRL36457.1"/>
    </source>
</evidence>
<dbReference type="PATRIC" id="fig|1423812.3.peg.1348"/>
<name>A0A0R1PV24_9LACO</name>
<dbReference type="EMBL" id="AZEG01000028">
    <property type="protein sequence ID" value="KRL36457.1"/>
    <property type="molecule type" value="Genomic_DNA"/>
</dbReference>
<evidence type="ECO:0000313" key="2">
    <source>
        <dbReference type="Proteomes" id="UP000051155"/>
    </source>
</evidence>
<dbReference type="Proteomes" id="UP000051155">
    <property type="component" value="Unassembled WGS sequence"/>
</dbReference>
<reference evidence="1 2" key="1">
    <citation type="journal article" date="2015" name="Genome Announc.">
        <title>Expanding the biotechnology potential of lactobacilli through comparative genomics of 213 strains and associated genera.</title>
        <authorList>
            <person name="Sun Z."/>
            <person name="Harris H.M."/>
            <person name="McCann A."/>
            <person name="Guo C."/>
            <person name="Argimon S."/>
            <person name="Zhang W."/>
            <person name="Yang X."/>
            <person name="Jeffery I.B."/>
            <person name="Cooney J.C."/>
            <person name="Kagawa T.F."/>
            <person name="Liu W."/>
            <person name="Song Y."/>
            <person name="Salvetti E."/>
            <person name="Wrobel A."/>
            <person name="Rasinkangas P."/>
            <person name="Parkhill J."/>
            <person name="Rea M.C."/>
            <person name="O'Sullivan O."/>
            <person name="Ritari J."/>
            <person name="Douillard F.P."/>
            <person name="Paul Ross R."/>
            <person name="Yang R."/>
            <person name="Briner A.E."/>
            <person name="Felis G.E."/>
            <person name="de Vos W.M."/>
            <person name="Barrangou R."/>
            <person name="Klaenhammer T.R."/>
            <person name="Caufield P.W."/>
            <person name="Cui Y."/>
            <person name="Zhang H."/>
            <person name="O'Toole P.W."/>
        </authorList>
    </citation>
    <scope>NUCLEOTIDE SEQUENCE [LARGE SCALE GENOMIC DNA]</scope>
    <source>
        <strain evidence="1 2">DSM 19971</strain>
    </source>
</reference>
<sequence>MAQEYGSKSNYRYLEDELPEHTALISYETMLKENSCKWQSDDCKVMNWTYHLKDDYFIDPQGVRFSFYAYRKCKDKYRFVREFKEYKANKYDNNFKIDHRAFTKSGNPRKISINEKKRLVKSKERFSLISSILKDL</sequence>
<dbReference type="OrthoDB" id="2236403at2"/>
<proteinExistence type="predicted"/>